<evidence type="ECO:0000256" key="4">
    <source>
        <dbReference type="ARBA" id="ARBA00023002"/>
    </source>
</evidence>
<evidence type="ECO:0000256" key="17">
    <source>
        <dbReference type="RuleBase" id="RU000437"/>
    </source>
</evidence>
<dbReference type="NCBIfam" id="NF000940">
    <property type="entry name" value="PRK00094.1-2"/>
    <property type="match status" value="1"/>
</dbReference>
<feature type="active site" description="Proton acceptor" evidence="13 14">
    <location>
        <position position="189"/>
    </location>
</feature>
<comment type="similarity">
    <text evidence="1 13 17">Belongs to the NAD-dependent glycerol-3-phosphate dehydrogenase family.</text>
</comment>
<evidence type="ECO:0000256" key="10">
    <source>
        <dbReference type="ARBA" id="ARBA00066687"/>
    </source>
</evidence>
<feature type="binding site" evidence="13">
    <location>
        <position position="242"/>
    </location>
    <ligand>
        <name>sn-glycerol 3-phosphate</name>
        <dbReference type="ChEBI" id="CHEBI:57597"/>
    </ligand>
</feature>
<dbReference type="Pfam" id="PF07479">
    <property type="entry name" value="NAD_Gly3P_dh_C"/>
    <property type="match status" value="1"/>
</dbReference>
<evidence type="ECO:0000256" key="9">
    <source>
        <dbReference type="ARBA" id="ARBA00052716"/>
    </source>
</evidence>
<comment type="pathway">
    <text evidence="13">Membrane lipid metabolism; glycerophospholipid metabolism.</text>
</comment>
<proteinExistence type="inferred from homology"/>
<keyword evidence="7 13" id="KW-0594">Phospholipid biosynthesis</keyword>
<feature type="binding site" evidence="13">
    <location>
        <position position="31"/>
    </location>
    <ligand>
        <name>NADPH</name>
        <dbReference type="ChEBI" id="CHEBI:57783"/>
    </ligand>
</feature>
<dbReference type="NCBIfam" id="NF000942">
    <property type="entry name" value="PRK00094.1-4"/>
    <property type="match status" value="1"/>
</dbReference>
<keyword evidence="13" id="KW-0963">Cytoplasm</keyword>
<feature type="binding site" evidence="13">
    <location>
        <position position="253"/>
    </location>
    <ligand>
        <name>sn-glycerol 3-phosphate</name>
        <dbReference type="ChEBI" id="CHEBI:57597"/>
    </ligand>
</feature>
<dbReference type="PIRSF" id="PIRSF000114">
    <property type="entry name" value="Glycerol-3-P_dh"/>
    <property type="match status" value="1"/>
</dbReference>
<dbReference type="InterPro" id="IPR036291">
    <property type="entry name" value="NAD(P)-bd_dom_sf"/>
</dbReference>
<dbReference type="PRINTS" id="PR00077">
    <property type="entry name" value="GPDHDRGNASE"/>
</dbReference>
<feature type="binding site" evidence="15">
    <location>
        <begin position="253"/>
        <end position="254"/>
    </location>
    <ligand>
        <name>substrate</name>
    </ligand>
</feature>
<dbReference type="GO" id="GO:0008654">
    <property type="term" value="P:phospholipid biosynthetic process"/>
    <property type="evidence" value="ECO:0007669"/>
    <property type="project" value="UniProtKB-KW"/>
</dbReference>
<reference evidence="20 21" key="1">
    <citation type="submission" date="2018-11" db="EMBL/GenBank/DDBJ databases">
        <title>Genomes From Bacteria Associated with the Canine Oral Cavity: a Test Case for Automated Genome-Based Taxonomic Assignment.</title>
        <authorList>
            <person name="Coil D.A."/>
            <person name="Jospin G."/>
            <person name="Darling A.E."/>
            <person name="Wallis C."/>
            <person name="Davis I.J."/>
            <person name="Harris S."/>
            <person name="Eisen J.A."/>
            <person name="Holcombe L.J."/>
            <person name="O'Flynn C."/>
        </authorList>
    </citation>
    <scope>NUCLEOTIDE SEQUENCE [LARGE SCALE GENOMIC DNA]</scope>
    <source>
        <strain evidence="20 21">COT-280</strain>
    </source>
</reference>
<dbReference type="InterPro" id="IPR013328">
    <property type="entry name" value="6PGD_dom2"/>
</dbReference>
<comment type="subcellular location">
    <subcellularLocation>
        <location evidence="13">Cytoplasm</location>
    </subcellularLocation>
</comment>
<feature type="domain" description="Glycerol-3-phosphate dehydrogenase NAD-dependent C-terminal" evidence="19">
    <location>
        <begin position="178"/>
        <end position="317"/>
    </location>
</feature>
<comment type="caution">
    <text evidence="13">Lacks conserved residue(s) required for the propagation of feature annotation.</text>
</comment>
<feature type="binding site" evidence="13">
    <location>
        <position position="48"/>
    </location>
    <ligand>
        <name>NADPH</name>
        <dbReference type="ChEBI" id="CHEBI:57783"/>
    </ligand>
</feature>
<dbReference type="GO" id="GO:0005829">
    <property type="term" value="C:cytosol"/>
    <property type="evidence" value="ECO:0007669"/>
    <property type="project" value="TreeGrafter"/>
</dbReference>
<comment type="catalytic activity">
    <reaction evidence="13">
        <text>sn-glycerol 3-phosphate + NAD(+) = dihydroxyacetone phosphate + NADH + H(+)</text>
        <dbReference type="Rhea" id="RHEA:11092"/>
        <dbReference type="ChEBI" id="CHEBI:15378"/>
        <dbReference type="ChEBI" id="CHEBI:57540"/>
        <dbReference type="ChEBI" id="CHEBI:57597"/>
        <dbReference type="ChEBI" id="CHEBI:57642"/>
        <dbReference type="ChEBI" id="CHEBI:57945"/>
        <dbReference type="EC" id="1.1.1.94"/>
    </reaction>
</comment>
<dbReference type="FunFam" id="3.40.50.720:FF:000019">
    <property type="entry name" value="Glycerol-3-phosphate dehydrogenase [NAD(P)+]"/>
    <property type="match status" value="1"/>
</dbReference>
<evidence type="ECO:0000313" key="20">
    <source>
        <dbReference type="EMBL" id="RRD89815.1"/>
    </source>
</evidence>
<protein>
    <recommendedName>
        <fullName evidence="11 13">Glycerol-3-phosphate dehydrogenase [NAD(P)+]</fullName>
        <ecNumber evidence="10 13">1.1.1.94</ecNumber>
    </recommendedName>
    <alternativeName>
        <fullName evidence="13">NAD(P)(+)-dependent glycerol-3-phosphate dehydrogenase</fullName>
    </alternativeName>
    <alternativeName>
        <fullName evidence="12 13">NAD(P)H-dependent dihydroxyacetone-phosphate reductase</fullName>
    </alternativeName>
</protein>
<feature type="binding site" evidence="13">
    <location>
        <position position="254"/>
    </location>
    <ligand>
        <name>sn-glycerol 3-phosphate</name>
        <dbReference type="ChEBI" id="CHEBI:57597"/>
    </ligand>
</feature>
<accession>A0A3P2A4B6</accession>
<feature type="binding site" evidence="13">
    <location>
        <position position="136"/>
    </location>
    <ligand>
        <name>sn-glycerol 3-phosphate</name>
        <dbReference type="ChEBI" id="CHEBI:57597"/>
    </ligand>
</feature>
<dbReference type="Proteomes" id="UP000269923">
    <property type="component" value="Unassembled WGS sequence"/>
</dbReference>
<feature type="binding site" evidence="13">
    <location>
        <position position="11"/>
    </location>
    <ligand>
        <name>NADPH</name>
        <dbReference type="ChEBI" id="CHEBI:57783"/>
    </ligand>
</feature>
<feature type="binding site" evidence="13">
    <location>
        <position position="138"/>
    </location>
    <ligand>
        <name>NADPH</name>
        <dbReference type="ChEBI" id="CHEBI:57783"/>
    </ligand>
</feature>
<feature type="domain" description="Glycerol-3-phosphate dehydrogenase NAD-dependent N-terminal" evidence="18">
    <location>
        <begin position="2"/>
        <end position="157"/>
    </location>
</feature>
<feature type="binding site" evidence="13">
    <location>
        <position position="279"/>
    </location>
    <ligand>
        <name>NADPH</name>
        <dbReference type="ChEBI" id="CHEBI:57783"/>
    </ligand>
</feature>
<dbReference type="OrthoDB" id="9812273at2"/>
<dbReference type="InterPro" id="IPR006109">
    <property type="entry name" value="G3P_DH_NAD-dep_C"/>
</dbReference>
<evidence type="ECO:0000256" key="5">
    <source>
        <dbReference type="ARBA" id="ARBA00023027"/>
    </source>
</evidence>
<dbReference type="InterPro" id="IPR006168">
    <property type="entry name" value="G3P_DH_NAD-dep"/>
</dbReference>
<dbReference type="AlphaFoldDB" id="A0A3P2A4B6"/>
<feature type="binding site" evidence="13">
    <location>
        <position position="105"/>
    </location>
    <ligand>
        <name>sn-glycerol 3-phosphate</name>
        <dbReference type="ChEBI" id="CHEBI:57597"/>
    </ligand>
</feature>
<evidence type="ECO:0000256" key="1">
    <source>
        <dbReference type="ARBA" id="ARBA00011009"/>
    </source>
</evidence>
<dbReference type="PANTHER" id="PTHR11728">
    <property type="entry name" value="GLYCEROL-3-PHOSPHATE DEHYDROGENASE"/>
    <property type="match status" value="1"/>
</dbReference>
<comment type="function">
    <text evidence="13">Catalyzes the reduction of the glycolytic intermediate dihydroxyacetone phosphate (DHAP) to sn-glycerol 3-phosphate (G3P), the key precursor for phospholipid synthesis.</text>
</comment>
<organism evidence="20 21">
    <name type="scientific">Conchiformibius steedae</name>
    <dbReference type="NCBI Taxonomy" id="153493"/>
    <lineage>
        <taxon>Bacteria</taxon>
        <taxon>Pseudomonadati</taxon>
        <taxon>Pseudomonadota</taxon>
        <taxon>Betaproteobacteria</taxon>
        <taxon>Neisseriales</taxon>
        <taxon>Neisseriaceae</taxon>
        <taxon>Conchiformibius</taxon>
    </lineage>
</organism>
<keyword evidence="13" id="KW-0547">Nucleotide-binding</keyword>
<dbReference type="RefSeq" id="WP_124795146.1">
    <property type="nucleotide sequence ID" value="NZ_RQYC01000010.1"/>
</dbReference>
<keyword evidence="3 13" id="KW-0521">NADP</keyword>
<keyword evidence="8 13" id="KW-1208">Phospholipid metabolism</keyword>
<dbReference type="SUPFAM" id="SSF48179">
    <property type="entry name" value="6-phosphogluconate dehydrogenase C-terminal domain-like"/>
    <property type="match status" value="1"/>
</dbReference>
<keyword evidence="2 13" id="KW-0444">Lipid biosynthesis</keyword>
<feature type="binding site" evidence="16">
    <location>
        <begin position="7"/>
        <end position="12"/>
    </location>
    <ligand>
        <name>NAD(+)</name>
        <dbReference type="ChEBI" id="CHEBI:57540"/>
    </ligand>
</feature>
<keyword evidence="5 13" id="KW-0520">NAD</keyword>
<evidence type="ECO:0000259" key="18">
    <source>
        <dbReference type="Pfam" id="PF01210"/>
    </source>
</evidence>
<dbReference type="FunFam" id="1.10.1040.10:FF:000001">
    <property type="entry name" value="Glycerol-3-phosphate dehydrogenase [NAD(P)+]"/>
    <property type="match status" value="1"/>
</dbReference>
<dbReference type="GO" id="GO:0141152">
    <property type="term" value="F:glycerol-3-phosphate dehydrogenase (NAD+) activity"/>
    <property type="evidence" value="ECO:0007669"/>
    <property type="project" value="RHEA"/>
</dbReference>
<evidence type="ECO:0000256" key="6">
    <source>
        <dbReference type="ARBA" id="ARBA00023098"/>
    </source>
</evidence>
<keyword evidence="4 13" id="KW-0560">Oxidoreductase</keyword>
<dbReference type="InterPro" id="IPR011128">
    <property type="entry name" value="G3P_DH_NAD-dep_N"/>
</dbReference>
<dbReference type="GO" id="GO:0005975">
    <property type="term" value="P:carbohydrate metabolic process"/>
    <property type="evidence" value="ECO:0007669"/>
    <property type="project" value="InterPro"/>
</dbReference>
<dbReference type="EC" id="1.1.1.94" evidence="10 13"/>
<evidence type="ECO:0000256" key="16">
    <source>
        <dbReference type="PIRSR" id="PIRSR000114-3"/>
    </source>
</evidence>
<feature type="binding site" evidence="15">
    <location>
        <position position="105"/>
    </location>
    <ligand>
        <name>substrate</name>
    </ligand>
</feature>
<dbReference type="SUPFAM" id="SSF51735">
    <property type="entry name" value="NAD(P)-binding Rossmann-fold domains"/>
    <property type="match status" value="1"/>
</dbReference>
<evidence type="ECO:0000256" key="8">
    <source>
        <dbReference type="ARBA" id="ARBA00023264"/>
    </source>
</evidence>
<feature type="binding site" evidence="13">
    <location>
        <position position="134"/>
    </location>
    <ligand>
        <name>sn-glycerol 3-phosphate</name>
        <dbReference type="ChEBI" id="CHEBI:57597"/>
    </ligand>
</feature>
<name>A0A3P2A4B6_9NEIS</name>
<evidence type="ECO:0000256" key="11">
    <source>
        <dbReference type="ARBA" id="ARBA00069372"/>
    </source>
</evidence>
<evidence type="ECO:0000256" key="3">
    <source>
        <dbReference type="ARBA" id="ARBA00022857"/>
    </source>
</evidence>
<dbReference type="GO" id="GO:0046168">
    <property type="term" value="P:glycerol-3-phosphate catabolic process"/>
    <property type="evidence" value="ECO:0007669"/>
    <property type="project" value="InterPro"/>
</dbReference>
<evidence type="ECO:0000256" key="2">
    <source>
        <dbReference type="ARBA" id="ARBA00022516"/>
    </source>
</evidence>
<dbReference type="Gene3D" id="1.10.1040.10">
    <property type="entry name" value="N-(1-d-carboxylethyl)-l-norvaline Dehydrogenase, domain 2"/>
    <property type="match status" value="1"/>
</dbReference>
<evidence type="ECO:0000256" key="12">
    <source>
        <dbReference type="ARBA" id="ARBA00080511"/>
    </source>
</evidence>
<dbReference type="GO" id="GO:0046167">
    <property type="term" value="P:glycerol-3-phosphate biosynthetic process"/>
    <property type="evidence" value="ECO:0007669"/>
    <property type="project" value="UniProtKB-UniRule"/>
</dbReference>
<evidence type="ECO:0000256" key="13">
    <source>
        <dbReference type="HAMAP-Rule" id="MF_00394"/>
    </source>
</evidence>
<evidence type="ECO:0000256" key="14">
    <source>
        <dbReference type="PIRSR" id="PIRSR000114-1"/>
    </source>
</evidence>
<dbReference type="Pfam" id="PF01210">
    <property type="entry name" value="NAD_Gly3P_dh_N"/>
    <property type="match status" value="1"/>
</dbReference>
<dbReference type="Gene3D" id="3.40.50.720">
    <property type="entry name" value="NAD(P)-binding Rossmann-like Domain"/>
    <property type="match status" value="1"/>
</dbReference>
<dbReference type="GO" id="GO:0141153">
    <property type="term" value="F:glycerol-3-phosphate dehydrogenase (NADP+) activity"/>
    <property type="evidence" value="ECO:0007669"/>
    <property type="project" value="RHEA"/>
</dbReference>
<feature type="binding site" evidence="16">
    <location>
        <position position="253"/>
    </location>
    <ligand>
        <name>NAD(+)</name>
        <dbReference type="ChEBI" id="CHEBI:57540"/>
    </ligand>
</feature>
<feature type="binding site" evidence="13">
    <location>
        <position position="189"/>
    </location>
    <ligand>
        <name>sn-glycerol 3-phosphate</name>
        <dbReference type="ChEBI" id="CHEBI:57597"/>
    </ligand>
</feature>
<keyword evidence="6 13" id="KW-0443">Lipid metabolism</keyword>
<feature type="binding site" evidence="13">
    <location>
        <position position="277"/>
    </location>
    <ligand>
        <name>NADPH</name>
        <dbReference type="ChEBI" id="CHEBI:57783"/>
    </ligand>
</feature>
<dbReference type="GO" id="GO:0006650">
    <property type="term" value="P:glycerophospholipid metabolic process"/>
    <property type="evidence" value="ECO:0007669"/>
    <property type="project" value="UniProtKB-UniRule"/>
</dbReference>
<feature type="binding site" evidence="13">
    <location>
        <position position="253"/>
    </location>
    <ligand>
        <name>NADPH</name>
        <dbReference type="ChEBI" id="CHEBI:57783"/>
    </ligand>
</feature>
<dbReference type="PANTHER" id="PTHR11728:SF1">
    <property type="entry name" value="GLYCEROL-3-PHOSPHATE DEHYDROGENASE [NAD(+)] 2, CHLOROPLASTIC"/>
    <property type="match status" value="1"/>
</dbReference>
<keyword evidence="21" id="KW-1185">Reference proteome</keyword>
<evidence type="ECO:0000256" key="15">
    <source>
        <dbReference type="PIRSR" id="PIRSR000114-2"/>
    </source>
</evidence>
<sequence length="329" mass="33218">MKIAVLGAGAWGTALAIHFAAHGHAVSLWTRSAEHAAQMHGSRENRRYLAGLPLPAALTVHSNMAEVVSGADLLLAAVPVAALRGCMQAVNAAGGGDIPVLAACKGFEPNSGLLPFQVLEQVLPANPCVGVLSGPSFAQELAQGLPCAVCLASANGEWIGTLAAALNTEVLRLYANGDVVGVCVGGAVKNVMAVAAGLSDGLGCGMNARAALMTRGLAEMTRLAVALGAQAKTLMGLSGMGDLLLTCTGGLSRNRQVGLALAEGRALADILADLGHVAEGIPAIAEVHRSAQRLGVNMPVTAALADLLDGRIAAADIAARLMQREPTAE</sequence>
<dbReference type="STRING" id="1121352.GCA_000620925_00051"/>
<comment type="caution">
    <text evidence="20">The sequence shown here is derived from an EMBL/GenBank/DDBJ whole genome shotgun (WGS) entry which is preliminary data.</text>
</comment>
<gene>
    <name evidence="13" type="primary">gpsA</name>
    <name evidence="20" type="ORF">EII21_07170</name>
</gene>
<evidence type="ECO:0000259" key="19">
    <source>
        <dbReference type="Pfam" id="PF07479"/>
    </source>
</evidence>
<dbReference type="HAMAP" id="MF_00394">
    <property type="entry name" value="NAD_Glyc3P_dehydrog"/>
    <property type="match status" value="1"/>
</dbReference>
<feature type="binding site" evidence="13">
    <location>
        <position position="252"/>
    </location>
    <ligand>
        <name>sn-glycerol 3-phosphate</name>
        <dbReference type="ChEBI" id="CHEBI:57597"/>
    </ligand>
</feature>
<comment type="catalytic activity">
    <reaction evidence="9">
        <text>sn-glycerol 3-phosphate + NADP(+) = dihydroxyacetone phosphate + NADPH + H(+)</text>
        <dbReference type="Rhea" id="RHEA:11096"/>
        <dbReference type="ChEBI" id="CHEBI:15378"/>
        <dbReference type="ChEBI" id="CHEBI:57597"/>
        <dbReference type="ChEBI" id="CHEBI:57642"/>
        <dbReference type="ChEBI" id="CHEBI:57783"/>
        <dbReference type="ChEBI" id="CHEBI:58349"/>
        <dbReference type="EC" id="1.1.1.94"/>
    </reaction>
    <physiologicalReaction direction="right-to-left" evidence="9">
        <dbReference type="Rhea" id="RHEA:11098"/>
    </physiologicalReaction>
</comment>
<feature type="binding site" evidence="16">
    <location>
        <position position="138"/>
    </location>
    <ligand>
        <name>NAD(+)</name>
        <dbReference type="ChEBI" id="CHEBI:57540"/>
    </ligand>
</feature>
<evidence type="ECO:0000256" key="7">
    <source>
        <dbReference type="ARBA" id="ARBA00023209"/>
    </source>
</evidence>
<dbReference type="InterPro" id="IPR008927">
    <property type="entry name" value="6-PGluconate_DH-like_C_sf"/>
</dbReference>
<evidence type="ECO:0000313" key="21">
    <source>
        <dbReference type="Proteomes" id="UP000269923"/>
    </source>
</evidence>
<dbReference type="UniPathway" id="UPA00940"/>
<dbReference type="GO" id="GO:0051287">
    <property type="term" value="F:NAD binding"/>
    <property type="evidence" value="ECO:0007669"/>
    <property type="project" value="InterPro"/>
</dbReference>
<dbReference type="EMBL" id="RQYC01000010">
    <property type="protein sequence ID" value="RRD89815.1"/>
    <property type="molecule type" value="Genomic_DNA"/>
</dbReference>
<feature type="binding site" evidence="13">
    <location>
        <position position="105"/>
    </location>
    <ligand>
        <name>NADPH</name>
        <dbReference type="ChEBI" id="CHEBI:57783"/>
    </ligand>
</feature>